<dbReference type="GeneID" id="16606505"/>
<evidence type="ECO:0000313" key="2">
    <source>
        <dbReference type="Proteomes" id="UP000204584"/>
    </source>
</evidence>
<proteinExistence type="predicted"/>
<dbReference type="Proteomes" id="UP000204584">
    <property type="component" value="Segment"/>
</dbReference>
<protein>
    <submittedName>
        <fullName evidence="1">Uncharacterized protein</fullName>
    </submittedName>
</protein>
<reference evidence="1 2" key="1">
    <citation type="journal article" date="2013" name="Science">
        <title>Pandoraviruses: amoeba viruses with genomes up to 2.5 Mb reaching that of parasitic eukaryotes.</title>
        <authorList>
            <person name="Philippe N."/>
            <person name="Legendre M."/>
            <person name="Doutre G."/>
            <person name="Coute Y."/>
            <person name="Poirot O."/>
            <person name="Lescot M."/>
            <person name="Arslan D."/>
            <person name="Seltzer V."/>
            <person name="Bertaux L."/>
            <person name="Bruley C."/>
            <person name="Garin J."/>
            <person name="Claverie J.M."/>
            <person name="Abergel C."/>
        </authorList>
    </citation>
    <scope>NUCLEOTIDE SEQUENCE [LARGE SCALE GENOMIC DNA]</scope>
</reference>
<evidence type="ECO:0000313" key="1">
    <source>
        <dbReference type="EMBL" id="AGO84718.1"/>
    </source>
</evidence>
<sequence>MKRTQDCDKDDHSMQDDKDDYGAEGFAMASCGRLAKAARVDAAIHGDATRNGRSPAPAPIDILTDDILYHLFNGRRSNGMPIFPPECRWVPALVCRRWRDVIASITRVDAQAASSRLRDALWDGPPSEKMHRHTIVRASGMALIVQHGLSTGFMGAWTAAKLDPVDVAAVLMASAVPDRVAEATLLANQLPKLGDKWSDHLRRPGLWSGPYGPFKKCAHRGYGAHPRHMLVAAAAGSWRDVGALVDMARSHRSCCVATAALHAARRNRVDVVRALLAVIPPDNNYGNMCLINNILHGMWLLVGRHGLLSVGEFLVGLERGWDSVLCFTTAERQELADVRGGSNHDNGWNWLAEAAKHNHTVCLDFCKRYGLNNDVPPIAVGAAALLRRVDFYNRIKSWTQAPLLDAVDGCIHWQEADVHPHALSWIVSQPEFDLFCDYPRNNYCLGELFAYACEKGVGDVEIIRAAAVIAQRWPDVYERLQGLPRIYVNRDGLNVIQVWQAAMDRLTASCGLYDLPPEVRGDIEVLLAAQ</sequence>
<keyword evidence="2" id="KW-1185">Reference proteome</keyword>
<dbReference type="EMBL" id="KC977571">
    <property type="protein sequence ID" value="AGO84718.1"/>
    <property type="molecule type" value="Genomic_DNA"/>
</dbReference>
<organism evidence="1 2">
    <name type="scientific">Pandoravirus salinus</name>
    <dbReference type="NCBI Taxonomy" id="1349410"/>
    <lineage>
        <taxon>Viruses</taxon>
        <taxon>Pandoravirus</taxon>
    </lineage>
</organism>
<dbReference type="RefSeq" id="YP_008437791.1">
    <property type="nucleotide sequence ID" value="NC_022098.1"/>
</dbReference>
<gene>
    <name evidence="1" type="ORF">psal_cds_735</name>
</gene>
<dbReference type="KEGG" id="vg:16606505"/>
<name>S4VWH3_9VIRU</name>
<accession>S4VWH3</accession>